<gene>
    <name evidence="2" type="ORF">FDW42_08210</name>
    <name evidence="3" type="ORF">FVD16_02070</name>
</gene>
<evidence type="ECO:0000256" key="1">
    <source>
        <dbReference type="SAM" id="Phobius"/>
    </source>
</evidence>
<dbReference type="KEGG" id="chv:CHELV3228_0628"/>
<feature type="transmembrane region" description="Helical" evidence="1">
    <location>
        <begin position="172"/>
        <end position="189"/>
    </location>
</feature>
<evidence type="ECO:0000313" key="2">
    <source>
        <dbReference type="EMBL" id="TNB55983.1"/>
    </source>
</evidence>
<dbReference type="EMBL" id="VDBS01000063">
    <property type="protein sequence ID" value="TNB55983.1"/>
    <property type="molecule type" value="Genomic_DNA"/>
</dbReference>
<proteinExistence type="predicted"/>
<feature type="transmembrane region" description="Helical" evidence="1">
    <location>
        <begin position="135"/>
        <end position="160"/>
    </location>
</feature>
<dbReference type="EMBL" id="VRMA01000021">
    <property type="protein sequence ID" value="TXK59092.1"/>
    <property type="molecule type" value="Genomic_DNA"/>
</dbReference>
<name>A0AAX2UGZ5_9BACT</name>
<dbReference type="AlphaFoldDB" id="A0AAX2UGZ5"/>
<keyword evidence="1" id="KW-1133">Transmembrane helix</keyword>
<keyword evidence="1" id="KW-0472">Membrane</keyword>
<dbReference type="RefSeq" id="WP_082199512.1">
    <property type="nucleotide sequence ID" value="NZ_CAUWMG010000018.1"/>
</dbReference>
<reference evidence="3 5" key="2">
    <citation type="submission" date="2019-08" db="EMBL/GenBank/DDBJ databases">
        <title>Rapid identification of Enteric Bacteria from Whole Genome Sequences (WGS) using Average Nucleotide Identity (ANI).</title>
        <authorList>
            <person name="Lane C."/>
        </authorList>
    </citation>
    <scope>NUCLEOTIDE SEQUENCE [LARGE SCALE GENOMIC DNA]</scope>
    <source>
        <strain evidence="3 5">D4984</strain>
    </source>
</reference>
<comment type="caution">
    <text evidence="2">The sequence shown here is derived from an EMBL/GenBank/DDBJ whole genome shotgun (WGS) entry which is preliminary data.</text>
</comment>
<organism evidence="2 4">
    <name type="scientific">Campylobacter helveticus</name>
    <dbReference type="NCBI Taxonomy" id="28898"/>
    <lineage>
        <taxon>Bacteria</taxon>
        <taxon>Pseudomonadati</taxon>
        <taxon>Campylobacterota</taxon>
        <taxon>Epsilonproteobacteria</taxon>
        <taxon>Campylobacterales</taxon>
        <taxon>Campylobacteraceae</taxon>
        <taxon>Campylobacter</taxon>
    </lineage>
</organism>
<feature type="transmembrane region" description="Helical" evidence="1">
    <location>
        <begin position="12"/>
        <end position="35"/>
    </location>
</feature>
<dbReference type="Proteomes" id="UP000321317">
    <property type="component" value="Unassembled WGS sequence"/>
</dbReference>
<evidence type="ECO:0000313" key="5">
    <source>
        <dbReference type="Proteomes" id="UP000321317"/>
    </source>
</evidence>
<keyword evidence="5" id="KW-1185">Reference proteome</keyword>
<evidence type="ECO:0008006" key="6">
    <source>
        <dbReference type="Google" id="ProtNLM"/>
    </source>
</evidence>
<reference evidence="2 4" key="1">
    <citation type="submission" date="2019-05" db="EMBL/GenBank/DDBJ databases">
        <title>Draft genomes of eight strains of Campylobacter helveticus isolated from cats and a dog in New Zealand.</title>
        <authorList>
            <person name="Bojanic K."/>
            <person name="Midwinter A.C."/>
            <person name="Biggs P.J."/>
            <person name="Acke E."/>
            <person name="Cornelius A.J."/>
            <person name="Marshall J.C."/>
        </authorList>
    </citation>
    <scope>NUCLEOTIDE SEQUENCE [LARGE SCALE GENOMIC DNA]</scope>
    <source>
        <strain evidence="2 4">ACP123b</strain>
    </source>
</reference>
<protein>
    <recommendedName>
        <fullName evidence="6">PepSY-associated TM helix domain membrane protein</fullName>
    </recommendedName>
</protein>
<keyword evidence="1" id="KW-0812">Transmembrane</keyword>
<dbReference type="GeneID" id="52036547"/>
<evidence type="ECO:0000313" key="3">
    <source>
        <dbReference type="EMBL" id="TXK59092.1"/>
    </source>
</evidence>
<dbReference type="Proteomes" id="UP000306813">
    <property type="component" value="Unassembled WGS sequence"/>
</dbReference>
<accession>A0AAX2UGZ5</accession>
<evidence type="ECO:0000313" key="4">
    <source>
        <dbReference type="Proteomes" id="UP000306813"/>
    </source>
</evidence>
<sequence length="190" mass="21391">MINKNKLFRQIHIYISLFFLPCAVLFAFTGIAYIFGFNQDVGLKTQSYVLQKNIEAGKEREALLEFLKENNLKIPSNTELRVGKGKGAGNSANVMLMGGVHYSVEMKPKANQYEITLKTRSLLGDMIMLHKDKGAWYFSVLSVGFGVVLFLLYLSGLMITFFASKKDRNKQLMTLVVGFLVTIILAYLSL</sequence>